<feature type="transmembrane region" description="Helical" evidence="7">
    <location>
        <begin position="30"/>
        <end position="47"/>
    </location>
</feature>
<evidence type="ECO:0000256" key="5">
    <source>
        <dbReference type="ARBA" id="ARBA00022989"/>
    </source>
</evidence>
<organism evidence="9 10">
    <name type="scientific">Clostridium autoethanogenum</name>
    <dbReference type="NCBI Taxonomy" id="84023"/>
    <lineage>
        <taxon>Bacteria</taxon>
        <taxon>Bacillati</taxon>
        <taxon>Bacillota</taxon>
        <taxon>Clostridia</taxon>
        <taxon>Eubacteriales</taxon>
        <taxon>Clostridiaceae</taxon>
        <taxon>Clostridium</taxon>
    </lineage>
</organism>
<feature type="transmembrane region" description="Helical" evidence="7">
    <location>
        <begin position="172"/>
        <end position="192"/>
    </location>
</feature>
<keyword evidence="4 7" id="KW-0812">Transmembrane</keyword>
<evidence type="ECO:0000256" key="3">
    <source>
        <dbReference type="ARBA" id="ARBA00022475"/>
    </source>
</evidence>
<feature type="transmembrane region" description="Helical" evidence="7">
    <location>
        <begin position="59"/>
        <end position="80"/>
    </location>
</feature>
<protein>
    <submittedName>
        <fullName evidence="9">Trimeric intracellular cation channel family protein</fullName>
    </submittedName>
</protein>
<accession>A0A3M0S4G9</accession>
<comment type="caution">
    <text evidence="9">The sequence shown here is derived from an EMBL/GenBank/DDBJ whole genome shotgun (WGS) entry which is preliminary data.</text>
</comment>
<keyword evidence="5 7" id="KW-1133">Transmembrane helix</keyword>
<feature type="domain" description="Glycine transporter" evidence="8">
    <location>
        <begin position="92"/>
        <end position="166"/>
    </location>
</feature>
<dbReference type="PANTHER" id="PTHR30506">
    <property type="entry name" value="INNER MEMBRANE PROTEIN"/>
    <property type="match status" value="1"/>
</dbReference>
<evidence type="ECO:0000256" key="7">
    <source>
        <dbReference type="SAM" id="Phobius"/>
    </source>
</evidence>
<dbReference type="AlphaFoldDB" id="A0A3M0S4G9"/>
<evidence type="ECO:0000256" key="1">
    <source>
        <dbReference type="ARBA" id="ARBA00004651"/>
    </source>
</evidence>
<evidence type="ECO:0000259" key="8">
    <source>
        <dbReference type="Pfam" id="PF03458"/>
    </source>
</evidence>
<dbReference type="RefSeq" id="WP_013240623.1">
    <property type="nucleotide sequence ID" value="NZ_CP110420.1"/>
</dbReference>
<feature type="transmembrane region" description="Helical" evidence="7">
    <location>
        <begin position="150"/>
        <end position="166"/>
    </location>
</feature>
<dbReference type="PANTHER" id="PTHR30506:SF3">
    <property type="entry name" value="UPF0126 INNER MEMBRANE PROTEIN YADS-RELATED"/>
    <property type="match status" value="1"/>
</dbReference>
<keyword evidence="3" id="KW-1003">Cell membrane</keyword>
<comment type="similarity">
    <text evidence="2">Belongs to the UPF0126 family.</text>
</comment>
<sequence>MFLINSFEIIGTIAFAISGALTGIEKKLDLFGIIFLAITTAVGGGIFRDIIIGRTPPDAFVDPTSCIISIVTALIVFLFYEKINKFKNIIIISDALGLGIFTLVGCNTAIVHGANSAFIVIAMGLITGVGGGMLRDVFAKNVPFIFKKEIYAMASITGALCFYYIHRYFPEIISLYICCAIIFIIRILSLIYKLNLPVSKFSTNSNFVKSEITPH</sequence>
<dbReference type="Pfam" id="PF03458">
    <property type="entry name" value="Gly_transporter"/>
    <property type="match status" value="2"/>
</dbReference>
<name>A0A3M0S4G9_9CLOT</name>
<comment type="subcellular location">
    <subcellularLocation>
        <location evidence="1">Cell membrane</location>
        <topology evidence="1">Multi-pass membrane protein</topology>
    </subcellularLocation>
</comment>
<feature type="transmembrane region" description="Helical" evidence="7">
    <location>
        <begin position="6"/>
        <end position="23"/>
    </location>
</feature>
<dbReference type="GO" id="GO:0005886">
    <property type="term" value="C:plasma membrane"/>
    <property type="evidence" value="ECO:0007669"/>
    <property type="project" value="UniProtKB-SubCell"/>
</dbReference>
<dbReference type="Proteomes" id="UP000277999">
    <property type="component" value="Unassembled WGS sequence"/>
</dbReference>
<dbReference type="EMBL" id="RFAQ01000112">
    <property type="protein sequence ID" value="RMC92544.1"/>
    <property type="molecule type" value="Genomic_DNA"/>
</dbReference>
<feature type="domain" description="Glycine transporter" evidence="8">
    <location>
        <begin position="7"/>
        <end position="80"/>
    </location>
</feature>
<evidence type="ECO:0000313" key="9">
    <source>
        <dbReference type="EMBL" id="RMC92544.1"/>
    </source>
</evidence>
<evidence type="ECO:0000256" key="6">
    <source>
        <dbReference type="ARBA" id="ARBA00023136"/>
    </source>
</evidence>
<keyword evidence="6 7" id="KW-0472">Membrane</keyword>
<evidence type="ECO:0000256" key="4">
    <source>
        <dbReference type="ARBA" id="ARBA00022692"/>
    </source>
</evidence>
<evidence type="ECO:0000313" key="10">
    <source>
        <dbReference type="Proteomes" id="UP000277999"/>
    </source>
</evidence>
<feature type="transmembrane region" description="Helical" evidence="7">
    <location>
        <begin position="89"/>
        <end position="111"/>
    </location>
</feature>
<dbReference type="InterPro" id="IPR005115">
    <property type="entry name" value="Gly_transporter"/>
</dbReference>
<feature type="transmembrane region" description="Helical" evidence="7">
    <location>
        <begin position="117"/>
        <end position="138"/>
    </location>
</feature>
<evidence type="ECO:0000256" key="2">
    <source>
        <dbReference type="ARBA" id="ARBA00008193"/>
    </source>
</evidence>
<proteinExistence type="inferred from homology"/>
<reference evidence="9 10" key="1">
    <citation type="submission" date="2018-10" db="EMBL/GenBank/DDBJ databases">
        <title>Genome-centric metagenomics revealed C2 chemical producing, CO utilizing Clostridium with novel acetogenic gene cluster.</title>
        <authorList>
            <person name="Kang H."/>
            <person name="Park B."/>
            <person name="Choi I.G."/>
            <person name="Chang I.S."/>
        </authorList>
    </citation>
    <scope>NUCLEOTIDE SEQUENCE [LARGE SCALE GENOMIC DNA]</scope>
    <source>
        <strain evidence="9 10">H21-9</strain>
    </source>
</reference>
<gene>
    <name evidence="9" type="ORF">D9O40_20145</name>
</gene>